<dbReference type="InterPro" id="IPR003834">
    <property type="entry name" value="Cyt_c_assmbl_TM_dom"/>
</dbReference>
<dbReference type="CDD" id="cd02953">
    <property type="entry name" value="DsbDgamma"/>
    <property type="match status" value="1"/>
</dbReference>
<dbReference type="PANTHER" id="PTHR32234">
    <property type="entry name" value="THIOL:DISULFIDE INTERCHANGE PROTEIN DSBD"/>
    <property type="match status" value="1"/>
</dbReference>
<dbReference type="Gene3D" id="3.40.30.10">
    <property type="entry name" value="Glutaredoxin"/>
    <property type="match status" value="1"/>
</dbReference>
<dbReference type="SUPFAM" id="SSF52833">
    <property type="entry name" value="Thioredoxin-like"/>
    <property type="match status" value="1"/>
</dbReference>
<feature type="transmembrane region" description="Helical" evidence="6">
    <location>
        <begin position="366"/>
        <end position="386"/>
    </location>
</feature>
<dbReference type="Proteomes" id="UP000320948">
    <property type="component" value="Unassembled WGS sequence"/>
</dbReference>
<evidence type="ECO:0000256" key="1">
    <source>
        <dbReference type="ARBA" id="ARBA00004141"/>
    </source>
</evidence>
<dbReference type="InterPro" id="IPR028250">
    <property type="entry name" value="DsbDN"/>
</dbReference>
<dbReference type="Pfam" id="PF02683">
    <property type="entry name" value="DsbD_TM"/>
    <property type="match status" value="1"/>
</dbReference>
<reference evidence="9 10" key="1">
    <citation type="journal article" date="2017" name="Nat. Commun.">
        <title>In situ click chemistry generation of cyclooxygenase-2 inhibitors.</title>
        <authorList>
            <person name="Bhardwaj A."/>
            <person name="Kaur J."/>
            <person name="Wuest M."/>
            <person name="Wuest F."/>
        </authorList>
    </citation>
    <scope>NUCLEOTIDE SEQUENCE [LARGE SCALE GENOMIC DNA]</scope>
    <source>
        <strain evidence="9">S2_018_000_R2_106</strain>
    </source>
</reference>
<feature type="domain" description="Thiol:disulfide interchange protein DsbD N-terminal" evidence="8">
    <location>
        <begin position="73"/>
        <end position="183"/>
    </location>
</feature>
<sequence>MLEYDPKSLNREKAMPKTLNAVYLTLCLFAATLFSVATVSAQNTTPGTSAAATVTDEKDLPAITTRLVASHAEVTSGQTIQLAWEFKLEPHWHIYWRNAGDSGLPPQLKPAGNGKSEALALTFPTPQVISIPPLTNYGYENAVTFTTNFTVPNGLARGLNVLPFSASFLYCKDVCMPGQTEVRLPLVVASRAKANPEFKTSANLPQPLPQSSAIMAESTGGTIQLTIPLNLSGQSVRFLPFEDGVIDDSAPQNQTNNILSIQLDPQATTQPANLEGLLLVNGQGYSFSIPLHQTGDARAPQTEATPQGTPQAAASSTSLTLLGALFFAMLAGLMLNLMPCVLPVLSLKLLSLIKHHHGLNRTHHTLAYTAGVLVSLWTFAIVIAVLRQAGGQIGWGFHLQNPIMVAVLVFLMLAVAFNFFGMFELGHGLTRLANAPLAKGKPETPRAALAESFATGVLAVIVATPCTVPFMGGAMAYALTQSLFEGLLIFTALGVGMAIPFLISIPYPHIFRWLPKPGTWMNTFRHALGWPMLATALWLAYVFTSQTGQAGLFLLLSGVLVFAFSLWLFGVRPSRITGLLPFVIAAITLFWVGSFANRPQSVMWQPWSAAAVEKAIQENTPVFVDFTADWCITCKVTEATVINTDSVQKLFADTGTALFRGDWTNQNPEISAELARHNRRSVPLYLLYIPGKPVEVLPQLLTPGLLREKLQGVGKQPTPQPAAS</sequence>
<dbReference type="InterPro" id="IPR035671">
    <property type="entry name" value="DsbD_gamma"/>
</dbReference>
<feature type="transmembrane region" description="Helical" evidence="6">
    <location>
        <begin position="576"/>
        <end position="596"/>
    </location>
</feature>
<evidence type="ECO:0000259" key="8">
    <source>
        <dbReference type="Pfam" id="PF11412"/>
    </source>
</evidence>
<evidence type="ECO:0000256" key="5">
    <source>
        <dbReference type="ARBA" id="ARBA00023136"/>
    </source>
</evidence>
<feature type="transmembrane region" description="Helical" evidence="6">
    <location>
        <begin position="483"/>
        <end position="507"/>
    </location>
</feature>
<evidence type="ECO:0000256" key="6">
    <source>
        <dbReference type="SAM" id="Phobius"/>
    </source>
</evidence>
<gene>
    <name evidence="9" type="ORF">DI628_01145</name>
</gene>
<evidence type="ECO:0000313" key="10">
    <source>
        <dbReference type="Proteomes" id="UP000320948"/>
    </source>
</evidence>
<protein>
    <submittedName>
        <fullName evidence="9">DUF255 domain-containing protein</fullName>
    </submittedName>
</protein>
<keyword evidence="2 6" id="KW-0812">Transmembrane</keyword>
<keyword evidence="3" id="KW-0201">Cytochrome c-type biogenesis</keyword>
<keyword evidence="5 6" id="KW-0472">Membrane</keyword>
<evidence type="ECO:0000313" key="9">
    <source>
        <dbReference type="EMBL" id="TKW61264.1"/>
    </source>
</evidence>
<evidence type="ECO:0000256" key="4">
    <source>
        <dbReference type="ARBA" id="ARBA00022989"/>
    </source>
</evidence>
<proteinExistence type="predicted"/>
<feature type="transmembrane region" description="Helical" evidence="6">
    <location>
        <begin position="447"/>
        <end position="471"/>
    </location>
</feature>
<dbReference type="GO" id="GO:0015035">
    <property type="term" value="F:protein-disulfide reductase activity"/>
    <property type="evidence" value="ECO:0007669"/>
    <property type="project" value="TreeGrafter"/>
</dbReference>
<dbReference type="Pfam" id="PF11412">
    <property type="entry name" value="DsbD_N"/>
    <property type="match status" value="1"/>
</dbReference>
<dbReference type="PANTHER" id="PTHR32234:SF3">
    <property type="entry name" value="SUPPRESSION OF COPPER SENSITIVITY PROTEIN"/>
    <property type="match status" value="1"/>
</dbReference>
<evidence type="ECO:0000259" key="7">
    <source>
        <dbReference type="Pfam" id="PF02683"/>
    </source>
</evidence>
<dbReference type="GO" id="GO:0016020">
    <property type="term" value="C:membrane"/>
    <property type="evidence" value="ECO:0007669"/>
    <property type="project" value="UniProtKB-SubCell"/>
</dbReference>
<feature type="domain" description="Cytochrome C biogenesis protein transmembrane" evidence="7">
    <location>
        <begin position="324"/>
        <end position="540"/>
    </location>
</feature>
<dbReference type="Pfam" id="PF13899">
    <property type="entry name" value="Thioredoxin_7"/>
    <property type="match status" value="1"/>
</dbReference>
<feature type="transmembrane region" description="Helical" evidence="6">
    <location>
        <begin position="527"/>
        <end position="544"/>
    </location>
</feature>
<dbReference type="InterPro" id="IPR036249">
    <property type="entry name" value="Thioredoxin-like_sf"/>
</dbReference>
<name>A0A6N4RE03_BLAVI</name>
<evidence type="ECO:0000256" key="2">
    <source>
        <dbReference type="ARBA" id="ARBA00022692"/>
    </source>
</evidence>
<accession>A0A6N4RE03</accession>
<organism evidence="9 10">
    <name type="scientific">Blastochloris viridis</name>
    <name type="common">Rhodopseudomonas viridis</name>
    <dbReference type="NCBI Taxonomy" id="1079"/>
    <lineage>
        <taxon>Bacteria</taxon>
        <taxon>Pseudomonadati</taxon>
        <taxon>Pseudomonadota</taxon>
        <taxon>Alphaproteobacteria</taxon>
        <taxon>Hyphomicrobiales</taxon>
        <taxon>Blastochloridaceae</taxon>
        <taxon>Blastochloris</taxon>
    </lineage>
</organism>
<dbReference type="GO" id="GO:0045454">
    <property type="term" value="P:cell redox homeostasis"/>
    <property type="evidence" value="ECO:0007669"/>
    <property type="project" value="TreeGrafter"/>
</dbReference>
<dbReference type="GO" id="GO:0017004">
    <property type="term" value="P:cytochrome complex assembly"/>
    <property type="evidence" value="ECO:0007669"/>
    <property type="project" value="UniProtKB-KW"/>
</dbReference>
<feature type="transmembrane region" description="Helical" evidence="6">
    <location>
        <begin position="321"/>
        <end position="345"/>
    </location>
</feature>
<comment type="caution">
    <text evidence="9">The sequence shown here is derived from an EMBL/GenBank/DDBJ whole genome shotgun (WGS) entry which is preliminary data.</text>
</comment>
<dbReference type="EMBL" id="VAFM01000001">
    <property type="protein sequence ID" value="TKW61264.1"/>
    <property type="molecule type" value="Genomic_DNA"/>
</dbReference>
<evidence type="ECO:0000256" key="3">
    <source>
        <dbReference type="ARBA" id="ARBA00022748"/>
    </source>
</evidence>
<feature type="transmembrane region" description="Helical" evidence="6">
    <location>
        <begin position="406"/>
        <end position="426"/>
    </location>
</feature>
<keyword evidence="4 6" id="KW-1133">Transmembrane helix</keyword>
<dbReference type="AlphaFoldDB" id="A0A6N4RE03"/>
<comment type="subcellular location">
    <subcellularLocation>
        <location evidence="1">Membrane</location>
        <topology evidence="1">Multi-pass membrane protein</topology>
    </subcellularLocation>
</comment>
<feature type="transmembrane region" description="Helical" evidence="6">
    <location>
        <begin position="550"/>
        <end position="569"/>
    </location>
</feature>